<keyword evidence="2 4" id="KW-0560">Oxidoreductase</keyword>
<sequence length="500" mass="55756">MGDYEQVVKDLRASYATGKTRSLQWRVAQLKAIIKLFEENESAIFEALFKDLHKNKAEAAIMETMLCVNDAVNAINNLNDWTKPEKVAKGAIYMMDNAYIMKEPLGVTLIIGAWNYPVQLTILPLIGAIAAGNCAVLKPSEMAEETARFLEEVVPKYLDNDCVRVINGGVKETTALLQVRFDHIFYTGNSVVGKIVMEAAAKYLTPVILELGGKSPVYVDKGTDLEIVARRLSWGKFCNAGQTCIAPDYVMCPKDIQEGLVEKVKSAIEEFYTKDPKSSDSYGRIINERHFQRLQRLKKGATAAYEGEDDEKERYIAPTVIPNVKLSDPIMQDEIFGPLMPIVPVTDHKEAIEIINGREKPLSLYVFTNNKSIGQEFRDRTSSGALLINDTVVHAGLTTLPFGGVGNSGIGSYHGKHSFNAFSHDKPVMEKSLALDQVNSMRYPPYTEKKLGWVKWLMAKKVKRQGFFSFMPFIAIGVIISMMFKIVGVGAETLEQKKNM</sequence>
<keyword evidence="12" id="KW-1185">Reference proteome</keyword>
<dbReference type="InterPro" id="IPR016162">
    <property type="entry name" value="Ald_DH_N"/>
</dbReference>
<accession>A0A6G7S6J6</accession>
<dbReference type="InterPro" id="IPR012394">
    <property type="entry name" value="Aldehyde_DH_NAD(P)"/>
</dbReference>
<dbReference type="InterPro" id="IPR029510">
    <property type="entry name" value="Ald_DH_CS_GLU"/>
</dbReference>
<keyword evidence="8" id="KW-0812">Transmembrane</keyword>
<dbReference type="Pfam" id="PF00171">
    <property type="entry name" value="Aldedh"/>
    <property type="match status" value="1"/>
</dbReference>
<feature type="active site" evidence="5 6">
    <location>
        <position position="210"/>
    </location>
</feature>
<evidence type="ECO:0000256" key="8">
    <source>
        <dbReference type="SAM" id="Phobius"/>
    </source>
</evidence>
<dbReference type="PANTHER" id="PTHR43570">
    <property type="entry name" value="ALDEHYDE DEHYDROGENASE"/>
    <property type="match status" value="1"/>
</dbReference>
<dbReference type="InterPro" id="IPR016161">
    <property type="entry name" value="Ald_DH/histidinol_DH"/>
</dbReference>
<evidence type="ECO:0000313" key="11">
    <source>
        <dbReference type="EMBL" id="QIJ96600.1"/>
    </source>
</evidence>
<evidence type="ECO:0000313" key="10">
    <source>
        <dbReference type="EMBL" id="CAL1533517.1"/>
    </source>
</evidence>
<feature type="domain" description="Aldehyde dehydrogenase" evidence="9">
    <location>
        <begin position="3"/>
        <end position="426"/>
    </location>
</feature>
<dbReference type="InterPro" id="IPR015590">
    <property type="entry name" value="Aldehyde_DH_dom"/>
</dbReference>
<dbReference type="GO" id="GO:0005737">
    <property type="term" value="C:cytoplasm"/>
    <property type="evidence" value="ECO:0007669"/>
    <property type="project" value="TreeGrafter"/>
</dbReference>
<dbReference type="AlphaFoldDB" id="A0A6G7S6J6"/>
<dbReference type="InterPro" id="IPR016163">
    <property type="entry name" value="Ald_DH_C"/>
</dbReference>
<dbReference type="FunFam" id="3.40.605.10:FF:000004">
    <property type="entry name" value="Aldehyde dehydrogenase"/>
    <property type="match status" value="1"/>
</dbReference>
<feature type="active site" evidence="5">
    <location>
        <position position="244"/>
    </location>
</feature>
<dbReference type="EMBL" id="MT153199">
    <property type="protein sequence ID" value="QIJ96600.1"/>
    <property type="molecule type" value="mRNA"/>
</dbReference>
<keyword evidence="3" id="KW-0520">NAD</keyword>
<evidence type="ECO:0000256" key="1">
    <source>
        <dbReference type="ARBA" id="ARBA00009986"/>
    </source>
</evidence>
<gene>
    <name evidence="10" type="ORF">GSLYS_00007477001</name>
</gene>
<dbReference type="PROSITE" id="PS00070">
    <property type="entry name" value="ALDEHYDE_DEHYDR_CYS"/>
    <property type="match status" value="1"/>
</dbReference>
<proteinExistence type="evidence at transcript level"/>
<dbReference type="Proteomes" id="UP001497497">
    <property type="component" value="Unassembled WGS sequence"/>
</dbReference>
<dbReference type="InterPro" id="IPR016160">
    <property type="entry name" value="Ald_DH_CS_CYS"/>
</dbReference>
<keyword evidence="8" id="KW-1133">Transmembrane helix</keyword>
<evidence type="ECO:0000256" key="3">
    <source>
        <dbReference type="ARBA" id="ARBA00023027"/>
    </source>
</evidence>
<evidence type="ECO:0000256" key="7">
    <source>
        <dbReference type="RuleBase" id="RU003345"/>
    </source>
</evidence>
<dbReference type="PANTHER" id="PTHR43570:SF16">
    <property type="entry name" value="ALDEHYDE DEHYDROGENASE TYPE III, ISOFORM Q"/>
    <property type="match status" value="1"/>
</dbReference>
<keyword evidence="8" id="KW-0472">Membrane</keyword>
<reference evidence="10 12" key="2">
    <citation type="submission" date="2024-04" db="EMBL/GenBank/DDBJ databases">
        <authorList>
            <consortium name="Genoscope - CEA"/>
            <person name="William W."/>
        </authorList>
    </citation>
    <scope>NUCLEOTIDE SEQUENCE [LARGE SCALE GENOMIC DNA]</scope>
</reference>
<dbReference type="Gene3D" id="3.40.309.10">
    <property type="entry name" value="Aldehyde Dehydrogenase, Chain A, domain 2"/>
    <property type="match status" value="1"/>
</dbReference>
<organism evidence="11">
    <name type="scientific">Lymnaea stagnalis</name>
    <name type="common">Great pond snail</name>
    <name type="synonym">Helix stagnalis</name>
    <dbReference type="NCBI Taxonomy" id="6523"/>
    <lineage>
        <taxon>Eukaryota</taxon>
        <taxon>Metazoa</taxon>
        <taxon>Spiralia</taxon>
        <taxon>Lophotrochozoa</taxon>
        <taxon>Mollusca</taxon>
        <taxon>Gastropoda</taxon>
        <taxon>Heterobranchia</taxon>
        <taxon>Euthyneura</taxon>
        <taxon>Panpulmonata</taxon>
        <taxon>Hygrophila</taxon>
        <taxon>Lymnaeoidea</taxon>
        <taxon>Lymnaeidae</taxon>
        <taxon>Lymnaea</taxon>
    </lineage>
</organism>
<dbReference type="EMBL" id="CAXITT010000144">
    <property type="protein sequence ID" value="CAL1533517.1"/>
    <property type="molecule type" value="Genomic_DNA"/>
</dbReference>
<protein>
    <recommendedName>
        <fullName evidence="4">Aldehyde dehydrogenase</fullName>
    </recommendedName>
</protein>
<dbReference type="SUPFAM" id="SSF53720">
    <property type="entry name" value="ALDH-like"/>
    <property type="match status" value="1"/>
</dbReference>
<evidence type="ECO:0000259" key="9">
    <source>
        <dbReference type="Pfam" id="PF00171"/>
    </source>
</evidence>
<dbReference type="PIRSF" id="PIRSF036492">
    <property type="entry name" value="ALDH"/>
    <property type="match status" value="1"/>
</dbReference>
<dbReference type="PROSITE" id="PS00687">
    <property type="entry name" value="ALDEHYDE_DEHYDR_GLU"/>
    <property type="match status" value="1"/>
</dbReference>
<dbReference type="FunFam" id="3.40.309.10:FF:000003">
    <property type="entry name" value="Aldehyde dehydrogenase"/>
    <property type="match status" value="1"/>
</dbReference>
<name>A0A6G7S6J6_LYMST</name>
<evidence type="ECO:0000256" key="4">
    <source>
        <dbReference type="PIRNR" id="PIRNR036492"/>
    </source>
</evidence>
<dbReference type="Gene3D" id="3.40.605.10">
    <property type="entry name" value="Aldehyde Dehydrogenase, Chain A, domain 1"/>
    <property type="match status" value="1"/>
</dbReference>
<dbReference type="GO" id="GO:0004029">
    <property type="term" value="F:aldehyde dehydrogenase (NAD+) activity"/>
    <property type="evidence" value="ECO:0007669"/>
    <property type="project" value="TreeGrafter"/>
</dbReference>
<evidence type="ECO:0000256" key="6">
    <source>
        <dbReference type="PROSITE-ProRule" id="PRU10007"/>
    </source>
</evidence>
<dbReference type="GO" id="GO:0006081">
    <property type="term" value="P:aldehyde metabolic process"/>
    <property type="evidence" value="ECO:0007669"/>
    <property type="project" value="InterPro"/>
</dbReference>
<evidence type="ECO:0000256" key="5">
    <source>
        <dbReference type="PIRSR" id="PIRSR036492-1"/>
    </source>
</evidence>
<comment type="similarity">
    <text evidence="1 4 7">Belongs to the aldehyde dehydrogenase family.</text>
</comment>
<reference evidence="11" key="1">
    <citation type="journal article" date="2020" name="Invertebr. Neurosci.">
        <title>Aging and disease-relevant gene products in the neuronal transcriptome of the great pond snail (Lymnaea stagnalis): a potential model of aging, age-related memory loss, and neurodegenerative diseases.</title>
        <authorList>
            <person name="Fodor I."/>
            <person name="Urban P."/>
            <person name="Kemenes G."/>
            <person name="Koene J.M."/>
            <person name="Pirger Z."/>
        </authorList>
    </citation>
    <scope>NUCLEOTIDE SEQUENCE</scope>
</reference>
<evidence type="ECO:0000313" key="12">
    <source>
        <dbReference type="Proteomes" id="UP001497497"/>
    </source>
</evidence>
<feature type="transmembrane region" description="Helical" evidence="8">
    <location>
        <begin position="467"/>
        <end position="491"/>
    </location>
</feature>
<evidence type="ECO:0000256" key="2">
    <source>
        <dbReference type="ARBA" id="ARBA00023002"/>
    </source>
</evidence>